<dbReference type="PANTHER" id="PTHR33840:SF1">
    <property type="entry name" value="TLE1 PHOSPHOLIPASE DOMAIN-CONTAINING PROTEIN"/>
    <property type="match status" value="1"/>
</dbReference>
<sequence>MKRIIICCDGTWNEPGKHPTNVQRVFEAISPKGKTVIDDVEHEIDQISFYIQGVGTAGLMDKYLGGFTGKGIDDNIIEAYKFLIGNYYPGDQIYLFGFSRGAYTARSLAGLIRNCGILKPTKFNHLLEAYGKYRHSKNHPESPEMIDYRRRFALADEVPIRFIGVWDTVGALGIPARLALQSNMKKYQFHDVKLSSKVEYAYHALAIDERRSPFRPTLWELSDTVKKDPNHKQVLEQVWFPGVHSDIGGGYPEKGLSFISLLWLVEKAEATGLCFNPVYKRWVKVVAACQQNYMLHNEESLMYKIMLNIRNRRIDDMAWKKQVRHEMLHSSLDWYKRVNNNYRPKNVTSSISSWLPHTP</sequence>
<evidence type="ECO:0000313" key="3">
    <source>
        <dbReference type="Proteomes" id="UP000007590"/>
    </source>
</evidence>
<dbReference type="OrthoDB" id="4378831at2"/>
<dbReference type="AlphaFoldDB" id="H8KW06"/>
<name>H8KW06_SOLCM</name>
<dbReference type="RefSeq" id="WP_014680136.1">
    <property type="nucleotide sequence ID" value="NC_017770.1"/>
</dbReference>
<dbReference type="InterPro" id="IPR029058">
    <property type="entry name" value="AB_hydrolase_fold"/>
</dbReference>
<dbReference type="Pfam" id="PF09994">
    <property type="entry name" value="T6SS_Tle1-like_cat"/>
    <property type="match status" value="1"/>
</dbReference>
<dbReference type="STRING" id="929556.Solca_1848"/>
<dbReference type="eggNOG" id="COG3673">
    <property type="taxonomic scope" value="Bacteria"/>
</dbReference>
<feature type="domain" description="T6SS Phospholipase effector Tle1-like catalytic" evidence="1">
    <location>
        <begin position="2"/>
        <end position="266"/>
    </location>
</feature>
<accession>H8KW06</accession>
<dbReference type="PANTHER" id="PTHR33840">
    <property type="match status" value="1"/>
</dbReference>
<evidence type="ECO:0000259" key="1">
    <source>
        <dbReference type="Pfam" id="PF09994"/>
    </source>
</evidence>
<dbReference type="SUPFAM" id="SSF53474">
    <property type="entry name" value="alpha/beta-Hydrolases"/>
    <property type="match status" value="1"/>
</dbReference>
<proteinExistence type="predicted"/>
<protein>
    <recommendedName>
        <fullName evidence="1">T6SS Phospholipase effector Tle1-like catalytic domain-containing protein</fullName>
    </recommendedName>
</protein>
<evidence type="ECO:0000313" key="2">
    <source>
        <dbReference type="EMBL" id="AFD06909.1"/>
    </source>
</evidence>
<reference evidence="2" key="1">
    <citation type="submission" date="2012-02" db="EMBL/GenBank/DDBJ databases">
        <title>The complete genome of Solitalea canadensis DSM 3403.</title>
        <authorList>
            <consortium name="US DOE Joint Genome Institute (JGI-PGF)"/>
            <person name="Lucas S."/>
            <person name="Copeland A."/>
            <person name="Lapidus A."/>
            <person name="Glavina del Rio T."/>
            <person name="Dalin E."/>
            <person name="Tice H."/>
            <person name="Bruce D."/>
            <person name="Goodwin L."/>
            <person name="Pitluck S."/>
            <person name="Peters L."/>
            <person name="Ovchinnikova G."/>
            <person name="Lu M."/>
            <person name="Kyrpides N."/>
            <person name="Mavromatis K."/>
            <person name="Ivanova N."/>
            <person name="Brettin T."/>
            <person name="Detter J.C."/>
            <person name="Han C."/>
            <person name="Larimer F."/>
            <person name="Land M."/>
            <person name="Hauser L."/>
            <person name="Markowitz V."/>
            <person name="Cheng J.-F."/>
            <person name="Hugenholtz P."/>
            <person name="Woyke T."/>
            <person name="Wu D."/>
            <person name="Spring S."/>
            <person name="Schroeder M."/>
            <person name="Kopitz M."/>
            <person name="Brambilla E."/>
            <person name="Klenk H.-P."/>
            <person name="Eisen J.A."/>
        </authorList>
    </citation>
    <scope>NUCLEOTIDE SEQUENCE</scope>
    <source>
        <strain evidence="2">DSM 3403</strain>
    </source>
</reference>
<dbReference type="InterPro" id="IPR018712">
    <property type="entry name" value="Tle1-like_cat"/>
</dbReference>
<dbReference type="EMBL" id="CP003349">
    <property type="protein sequence ID" value="AFD06909.1"/>
    <property type="molecule type" value="Genomic_DNA"/>
</dbReference>
<keyword evidence="3" id="KW-1185">Reference proteome</keyword>
<dbReference type="HOGENOM" id="CLU_060162_0_0_10"/>
<dbReference type="Proteomes" id="UP000007590">
    <property type="component" value="Chromosome"/>
</dbReference>
<gene>
    <name evidence="2" type="ordered locus">Solca_1848</name>
</gene>
<dbReference type="KEGG" id="scn:Solca_1848"/>
<organism evidence="2 3">
    <name type="scientific">Solitalea canadensis (strain ATCC 29591 / DSM 3403 / JCM 21819 / LMG 8368 / NBRC 15130 / NCIMB 12057 / USAM 9D)</name>
    <name type="common">Flexibacter canadensis</name>
    <dbReference type="NCBI Taxonomy" id="929556"/>
    <lineage>
        <taxon>Bacteria</taxon>
        <taxon>Pseudomonadati</taxon>
        <taxon>Bacteroidota</taxon>
        <taxon>Sphingobacteriia</taxon>
        <taxon>Sphingobacteriales</taxon>
        <taxon>Sphingobacteriaceae</taxon>
        <taxon>Solitalea</taxon>
    </lineage>
</organism>